<dbReference type="PANTHER" id="PTHR45339">
    <property type="entry name" value="HYBRID SIGNAL TRANSDUCTION HISTIDINE KINASE J"/>
    <property type="match status" value="1"/>
</dbReference>
<protein>
    <recommendedName>
        <fullName evidence="2">histidine kinase</fullName>
        <ecNumber evidence="2">2.7.13.3</ecNumber>
    </recommendedName>
</protein>
<dbReference type="Gene3D" id="3.30.450.40">
    <property type="match status" value="1"/>
</dbReference>
<dbReference type="FunFam" id="3.30.565.10:FF:000010">
    <property type="entry name" value="Sensor histidine kinase RcsC"/>
    <property type="match status" value="1"/>
</dbReference>
<dbReference type="InterPro" id="IPR036890">
    <property type="entry name" value="HATPase_C_sf"/>
</dbReference>
<dbReference type="SUPFAM" id="SSF52172">
    <property type="entry name" value="CheY-like"/>
    <property type="match status" value="3"/>
</dbReference>
<dbReference type="SMART" id="SM00388">
    <property type="entry name" value="HisKA"/>
    <property type="match status" value="1"/>
</dbReference>
<evidence type="ECO:0000259" key="11">
    <source>
        <dbReference type="PROSITE" id="PS50110"/>
    </source>
</evidence>
<keyword evidence="9" id="KW-1133">Transmembrane helix</keyword>
<organism evidence="12 13">
    <name type="scientific">Stutzerimonas marianensis</name>
    <dbReference type="NCBI Taxonomy" id="2929513"/>
    <lineage>
        <taxon>Bacteria</taxon>
        <taxon>Pseudomonadati</taxon>
        <taxon>Pseudomonadota</taxon>
        <taxon>Gammaproteobacteria</taxon>
        <taxon>Pseudomonadales</taxon>
        <taxon>Pseudomonadaceae</taxon>
        <taxon>Stutzerimonas</taxon>
    </lineage>
</organism>
<dbReference type="Pfam" id="PF13185">
    <property type="entry name" value="GAF_2"/>
    <property type="match status" value="1"/>
</dbReference>
<dbReference type="Pfam" id="PF05227">
    <property type="entry name" value="CHASE3"/>
    <property type="match status" value="1"/>
</dbReference>
<dbReference type="PROSITE" id="PS50109">
    <property type="entry name" value="HIS_KIN"/>
    <property type="match status" value="1"/>
</dbReference>
<dbReference type="InterPro" id="IPR003661">
    <property type="entry name" value="HisK_dim/P_dom"/>
</dbReference>
<dbReference type="RefSeq" id="WP_243604137.1">
    <property type="nucleotide sequence ID" value="NZ_JALGRD010000001.1"/>
</dbReference>
<dbReference type="SUPFAM" id="SSF47384">
    <property type="entry name" value="Homodimeric domain of signal transducing histidine kinase"/>
    <property type="match status" value="1"/>
</dbReference>
<dbReference type="InterPro" id="IPR004358">
    <property type="entry name" value="Sig_transdc_His_kin-like_C"/>
</dbReference>
<dbReference type="Pfam" id="PF00512">
    <property type="entry name" value="HisKA"/>
    <property type="match status" value="1"/>
</dbReference>
<keyword evidence="3 7" id="KW-0597">Phosphoprotein</keyword>
<dbReference type="CDD" id="cd16922">
    <property type="entry name" value="HATPase_EvgS-ArcB-TorS-like"/>
    <property type="match status" value="1"/>
</dbReference>
<dbReference type="CDD" id="cd00082">
    <property type="entry name" value="HisKA"/>
    <property type="match status" value="1"/>
</dbReference>
<evidence type="ECO:0000256" key="3">
    <source>
        <dbReference type="ARBA" id="ARBA00022553"/>
    </source>
</evidence>
<evidence type="ECO:0000256" key="6">
    <source>
        <dbReference type="ARBA" id="ARBA00023012"/>
    </source>
</evidence>
<dbReference type="EC" id="2.7.13.3" evidence="2"/>
<keyword evidence="9" id="KW-0472">Membrane</keyword>
<feature type="region of interest" description="Disordered" evidence="8">
    <location>
        <begin position="418"/>
        <end position="461"/>
    </location>
</feature>
<reference evidence="12" key="1">
    <citation type="submission" date="2022-03" db="EMBL/GenBank/DDBJ databases">
        <title>Pseudomonas marianensis sp. nov., a marine bacterium isolated from deep-sea sediments of the Mariana Trench.</title>
        <authorList>
            <person name="Wei Y."/>
        </authorList>
    </citation>
    <scope>NUCLEOTIDE SEQUENCE</scope>
    <source>
        <strain evidence="12">PS1</strain>
    </source>
</reference>
<dbReference type="GO" id="GO:0000155">
    <property type="term" value="F:phosphorelay sensor kinase activity"/>
    <property type="evidence" value="ECO:0007669"/>
    <property type="project" value="InterPro"/>
</dbReference>
<evidence type="ECO:0000256" key="4">
    <source>
        <dbReference type="ARBA" id="ARBA00022679"/>
    </source>
</evidence>
<dbReference type="Gene3D" id="1.10.287.130">
    <property type="match status" value="1"/>
</dbReference>
<evidence type="ECO:0000256" key="2">
    <source>
        <dbReference type="ARBA" id="ARBA00012438"/>
    </source>
</evidence>
<dbReference type="CDD" id="cd17546">
    <property type="entry name" value="REC_hyHK_CKI1_RcsC-like"/>
    <property type="match status" value="1"/>
</dbReference>
<feature type="domain" description="Response regulatory" evidence="11">
    <location>
        <begin position="1044"/>
        <end position="1161"/>
    </location>
</feature>
<dbReference type="InterPro" id="IPR029016">
    <property type="entry name" value="GAF-like_dom_sf"/>
</dbReference>
<feature type="domain" description="Histidine kinase" evidence="10">
    <location>
        <begin position="498"/>
        <end position="718"/>
    </location>
</feature>
<feature type="modified residue" description="4-aspartylphosphate" evidence="7">
    <location>
        <position position="947"/>
    </location>
</feature>
<keyword evidence="6" id="KW-0902">Two-component regulatory system</keyword>
<feature type="transmembrane region" description="Helical" evidence="9">
    <location>
        <begin position="182"/>
        <end position="204"/>
    </location>
</feature>
<evidence type="ECO:0000256" key="8">
    <source>
        <dbReference type="SAM" id="MobiDB-lite"/>
    </source>
</evidence>
<dbReference type="InterPro" id="IPR007891">
    <property type="entry name" value="CHASE3"/>
</dbReference>
<dbReference type="SUPFAM" id="SSF55874">
    <property type="entry name" value="ATPase domain of HSP90 chaperone/DNA topoisomerase II/histidine kinase"/>
    <property type="match status" value="1"/>
</dbReference>
<feature type="compositionally biased region" description="Basic and acidic residues" evidence="8">
    <location>
        <begin position="450"/>
        <end position="461"/>
    </location>
</feature>
<dbReference type="Proteomes" id="UP001139682">
    <property type="component" value="Unassembled WGS sequence"/>
</dbReference>
<evidence type="ECO:0000256" key="7">
    <source>
        <dbReference type="PROSITE-ProRule" id="PRU00169"/>
    </source>
</evidence>
<dbReference type="EMBL" id="JALGRD010000001">
    <property type="protein sequence ID" value="MCJ0971939.1"/>
    <property type="molecule type" value="Genomic_DNA"/>
</dbReference>
<sequence length="1167" mass="131078">MGDTFIDQSQFRRILNRNVAVPLGFGFLSAFFFSAIVYFLLNVSHWVERSVVGVAYAHDMLKVMGDMESSMRGYLIAGEDVFLEPYRNELPLFTGLLKDLKQYSAEDSVQLNRAERIGQLHEQWVAFAEEAIARRANDEPVVDYVRGKRGLELKEEQRRLLNEFIAYERQVRAERTDTSEMITTALIGGFLAFSLIFSGLLVYFGRRDLYSLADSYAESLERQQEHAAALEKQAWYRAGQTQLSEAIIGEQTLPALGQNILNFLSRYLGASVGALYVAQEGKLQRVAEFAWDRDRLNAGRHLEFGEGLVGQVALERRALTLDRVPSGYLKVSSALGETDAGAVLIVPVEDSGMLNGVLEIGFLRPLREEDGELLRRISDSLGSAIEAARYRQRLQRMLAETQQLNEELQVQQEELRAANEELEEQSNALRESQAHMEEQQAELEQTNEQLAEHTEELARQRDEVDLKNQRLQEVQLLLEERAEELQRASRYKSEFLANMSHELRTPLNSSLILAKLLADNPEGNLNDDQVQFARSIYSAGNDLLNLINDILDISKVEAGKLDVRPELLMLSRMVDGLKNLFIAQALEKSLQFNVELEGGLPESLYTDRQRLEQIIKNLLSNAFKFTEKGSVELRVSRRDSGRIAFAIRDSGIGIRADQQDVIFEAFRQADGTTNRRYGGTGLGLSISRELAQLLGGTIEVSSEPGAGSLFTLIVPEHYSAPAKAEAADAAPLPLQPLAAAIAVAEPVPAKPAEPVAIASAPSVADDRAHFPFKERSVLVIEDEPQFAAILRDLAHELKYSCLIAQNADHGFDTAVQYRPDAILLDMRLPDHSGLTVLERLKESPITRHIPVHIVSVEDRKEAALQMGAIGYATKPTTREDLKEVFARLEAKLAQKVKRILLVEDDARQRESVARLIEDVDIEITAVEFGEQALELLRSTVFDCMIIDLKLPDMDGHQLLESMAREDICSFPPVIVYTGRNLTREEEAELMKYSRSIIIKGARSPERLLDEVTLFLHKVESDMPPERQKMLKSVRSREKAFEGRKILVVDDDVRNVFALTSALEQKGALIEIARNGHEAIAQLQEVSDIDLVLMDIMMPEMDGFTAMQEIRKDPRLAKLPIIAVTAKAMKDDQDRCLRAGANDYLAKPIDLDRLFSLIRVWLPKVELL</sequence>
<evidence type="ECO:0000256" key="5">
    <source>
        <dbReference type="ARBA" id="ARBA00022777"/>
    </source>
</evidence>
<proteinExistence type="predicted"/>
<keyword evidence="13" id="KW-1185">Reference proteome</keyword>
<keyword evidence="5" id="KW-0418">Kinase</keyword>
<dbReference type="Pfam" id="PF02518">
    <property type="entry name" value="HATPase_c"/>
    <property type="match status" value="1"/>
</dbReference>
<dbReference type="AlphaFoldDB" id="A0A9X1W219"/>
<feature type="domain" description="Response regulatory" evidence="11">
    <location>
        <begin position="898"/>
        <end position="1014"/>
    </location>
</feature>
<comment type="catalytic activity">
    <reaction evidence="1">
        <text>ATP + protein L-histidine = ADP + protein N-phospho-L-histidine.</text>
        <dbReference type="EC" id="2.7.13.3"/>
    </reaction>
</comment>
<feature type="domain" description="Response regulatory" evidence="11">
    <location>
        <begin position="776"/>
        <end position="889"/>
    </location>
</feature>
<evidence type="ECO:0000256" key="9">
    <source>
        <dbReference type="SAM" id="Phobius"/>
    </source>
</evidence>
<dbReference type="InterPro" id="IPR036097">
    <property type="entry name" value="HisK_dim/P_sf"/>
</dbReference>
<dbReference type="SUPFAM" id="SSF55781">
    <property type="entry name" value="GAF domain-like"/>
    <property type="match status" value="1"/>
</dbReference>
<evidence type="ECO:0000259" key="10">
    <source>
        <dbReference type="PROSITE" id="PS50109"/>
    </source>
</evidence>
<feature type="modified residue" description="4-aspartylphosphate" evidence="7">
    <location>
        <position position="1094"/>
    </location>
</feature>
<dbReference type="Pfam" id="PF00072">
    <property type="entry name" value="Response_reg"/>
    <property type="match status" value="3"/>
</dbReference>
<evidence type="ECO:0000313" key="12">
    <source>
        <dbReference type="EMBL" id="MCJ0971939.1"/>
    </source>
</evidence>
<accession>A0A9X1W219</accession>
<dbReference type="SMART" id="SM00448">
    <property type="entry name" value="REC"/>
    <property type="match status" value="3"/>
</dbReference>
<dbReference type="PROSITE" id="PS50110">
    <property type="entry name" value="RESPONSE_REGULATORY"/>
    <property type="match status" value="3"/>
</dbReference>
<dbReference type="SMART" id="SM00387">
    <property type="entry name" value="HATPase_c"/>
    <property type="match status" value="1"/>
</dbReference>
<dbReference type="PANTHER" id="PTHR45339:SF1">
    <property type="entry name" value="HYBRID SIGNAL TRANSDUCTION HISTIDINE KINASE J"/>
    <property type="match status" value="1"/>
</dbReference>
<dbReference type="PRINTS" id="PR00344">
    <property type="entry name" value="BCTRLSENSOR"/>
</dbReference>
<dbReference type="InterPro" id="IPR003594">
    <property type="entry name" value="HATPase_dom"/>
</dbReference>
<dbReference type="Gene3D" id="3.40.50.2300">
    <property type="match status" value="3"/>
</dbReference>
<feature type="transmembrane region" description="Helical" evidence="9">
    <location>
        <begin position="20"/>
        <end position="41"/>
    </location>
</feature>
<dbReference type="CDD" id="cd19410">
    <property type="entry name" value="HK9-like_sensor"/>
    <property type="match status" value="1"/>
</dbReference>
<feature type="modified residue" description="4-aspartylphosphate" evidence="7">
    <location>
        <position position="825"/>
    </location>
</feature>
<evidence type="ECO:0000313" key="13">
    <source>
        <dbReference type="Proteomes" id="UP001139682"/>
    </source>
</evidence>
<dbReference type="InterPro" id="IPR011006">
    <property type="entry name" value="CheY-like_superfamily"/>
</dbReference>
<dbReference type="InterPro" id="IPR003018">
    <property type="entry name" value="GAF"/>
</dbReference>
<dbReference type="InterPro" id="IPR005467">
    <property type="entry name" value="His_kinase_dom"/>
</dbReference>
<dbReference type="CDD" id="cd00156">
    <property type="entry name" value="REC"/>
    <property type="match status" value="1"/>
</dbReference>
<keyword evidence="4" id="KW-0808">Transferase</keyword>
<name>A0A9X1W219_9GAMM</name>
<comment type="caution">
    <text evidence="12">The sequence shown here is derived from an EMBL/GenBank/DDBJ whole genome shotgun (WGS) entry which is preliminary data.</text>
</comment>
<dbReference type="Gene3D" id="3.30.565.10">
    <property type="entry name" value="Histidine kinase-like ATPase, C-terminal domain"/>
    <property type="match status" value="1"/>
</dbReference>
<dbReference type="InterPro" id="IPR001789">
    <property type="entry name" value="Sig_transdc_resp-reg_receiver"/>
</dbReference>
<dbReference type="SMART" id="SM00065">
    <property type="entry name" value="GAF"/>
    <property type="match status" value="1"/>
</dbReference>
<gene>
    <name evidence="12" type="ORF">MST27_00970</name>
</gene>
<keyword evidence="9" id="KW-0812">Transmembrane</keyword>
<evidence type="ECO:0000256" key="1">
    <source>
        <dbReference type="ARBA" id="ARBA00000085"/>
    </source>
</evidence>